<dbReference type="Gene3D" id="1.20.120.1490">
    <property type="match status" value="1"/>
</dbReference>
<name>A0ABQ5QHZ8_9BACT</name>
<dbReference type="RefSeq" id="WP_285575794.1">
    <property type="nucleotide sequence ID" value="NZ_BSDE01000005.1"/>
</dbReference>
<protein>
    <recommendedName>
        <fullName evidence="3">LTXXQ motif family protein</fullName>
    </recommendedName>
</protein>
<dbReference type="Proteomes" id="UP001165069">
    <property type="component" value="Unassembled WGS sequence"/>
</dbReference>
<dbReference type="EMBL" id="BSDE01000005">
    <property type="protein sequence ID" value="GLH73995.1"/>
    <property type="molecule type" value="Genomic_DNA"/>
</dbReference>
<evidence type="ECO:0008006" key="3">
    <source>
        <dbReference type="Google" id="ProtNLM"/>
    </source>
</evidence>
<comment type="caution">
    <text evidence="1">The sequence shown here is derived from an EMBL/GenBank/DDBJ whole genome shotgun (WGS) entry which is preliminary data.</text>
</comment>
<proteinExistence type="predicted"/>
<evidence type="ECO:0000313" key="1">
    <source>
        <dbReference type="EMBL" id="GLH73995.1"/>
    </source>
</evidence>
<gene>
    <name evidence="1" type="ORF">GETHLI_24970</name>
</gene>
<sequence length="176" mass="20700">MPFRTALLLSLTALSLGAAQGRLMPERPRREPMPMERERPFLARRDRIVTQLHEIRTRKLQQSLGLSEEKAKSIADRWSQFDVESFARRRQMNQLRQQMNSTLMGPGSEDEKNKRITPLVGQLADLRQQQQESRRHLEDDIRSSLTPAQQGRFIILVDEFQKSLQEAIREQRRERP</sequence>
<accession>A0ABQ5QHZ8</accession>
<keyword evidence="2" id="KW-1185">Reference proteome</keyword>
<evidence type="ECO:0000313" key="2">
    <source>
        <dbReference type="Proteomes" id="UP001165069"/>
    </source>
</evidence>
<organism evidence="1 2">
    <name type="scientific">Geothrix limicola</name>
    <dbReference type="NCBI Taxonomy" id="2927978"/>
    <lineage>
        <taxon>Bacteria</taxon>
        <taxon>Pseudomonadati</taxon>
        <taxon>Acidobacteriota</taxon>
        <taxon>Holophagae</taxon>
        <taxon>Holophagales</taxon>
        <taxon>Holophagaceae</taxon>
        <taxon>Geothrix</taxon>
    </lineage>
</organism>
<reference evidence="1 2" key="1">
    <citation type="journal article" date="2023" name="Antonie Van Leeuwenhoek">
        <title>Mesoterricola silvestris gen. nov., sp. nov., Mesoterricola sediminis sp. nov., Geothrix oryzae sp. nov., Geothrix edaphica sp. nov., Geothrix rubra sp. nov., and Geothrix limicola sp. nov., six novel members of Acidobacteriota isolated from soils.</title>
        <authorList>
            <person name="Itoh H."/>
            <person name="Sugisawa Y."/>
            <person name="Mise K."/>
            <person name="Xu Z."/>
            <person name="Kuniyasu M."/>
            <person name="Ushijima N."/>
            <person name="Kawano K."/>
            <person name="Kobayashi E."/>
            <person name="Shiratori Y."/>
            <person name="Masuda Y."/>
            <person name="Senoo K."/>
        </authorList>
    </citation>
    <scope>NUCLEOTIDE SEQUENCE [LARGE SCALE GENOMIC DNA]</scope>
    <source>
        <strain evidence="1 2">Red804</strain>
    </source>
</reference>